<gene>
    <name evidence="9" type="ORF">FSC37_13465</name>
</gene>
<feature type="transmembrane region" description="Helical" evidence="7">
    <location>
        <begin position="253"/>
        <end position="275"/>
    </location>
</feature>
<organism evidence="9 10">
    <name type="scientific">Piscinibacter aquaticus</name>
    <dbReference type="NCBI Taxonomy" id="392597"/>
    <lineage>
        <taxon>Bacteria</taxon>
        <taxon>Pseudomonadati</taxon>
        <taxon>Pseudomonadota</taxon>
        <taxon>Betaproteobacteria</taxon>
        <taxon>Burkholderiales</taxon>
        <taxon>Sphaerotilaceae</taxon>
        <taxon>Piscinibacter</taxon>
    </lineage>
</organism>
<evidence type="ECO:0000256" key="5">
    <source>
        <dbReference type="ARBA" id="ARBA00022989"/>
    </source>
</evidence>
<keyword evidence="5 7" id="KW-1133">Transmembrane helix</keyword>
<dbReference type="GO" id="GO:0005886">
    <property type="term" value="C:plasma membrane"/>
    <property type="evidence" value="ECO:0007669"/>
    <property type="project" value="UniProtKB-SubCell"/>
</dbReference>
<dbReference type="Proteomes" id="UP000321832">
    <property type="component" value="Unassembled WGS sequence"/>
</dbReference>
<evidence type="ECO:0000256" key="4">
    <source>
        <dbReference type="ARBA" id="ARBA00022692"/>
    </source>
</evidence>
<feature type="transmembrane region" description="Helical" evidence="7">
    <location>
        <begin position="72"/>
        <end position="94"/>
    </location>
</feature>
<dbReference type="InterPro" id="IPR000515">
    <property type="entry name" value="MetI-like"/>
</dbReference>
<evidence type="ECO:0000259" key="8">
    <source>
        <dbReference type="PROSITE" id="PS50928"/>
    </source>
</evidence>
<keyword evidence="6 7" id="KW-0472">Membrane</keyword>
<dbReference type="CDD" id="cd06261">
    <property type="entry name" value="TM_PBP2"/>
    <property type="match status" value="1"/>
</dbReference>
<accession>A0A5C6U4A2</accession>
<evidence type="ECO:0000313" key="10">
    <source>
        <dbReference type="Proteomes" id="UP000321832"/>
    </source>
</evidence>
<feature type="transmembrane region" description="Helical" evidence="7">
    <location>
        <begin position="287"/>
        <end position="308"/>
    </location>
</feature>
<keyword evidence="10" id="KW-1185">Reference proteome</keyword>
<dbReference type="Gene3D" id="1.10.3720.10">
    <property type="entry name" value="MetI-like"/>
    <property type="match status" value="2"/>
</dbReference>
<feature type="transmembrane region" description="Helical" evidence="7">
    <location>
        <begin position="328"/>
        <end position="352"/>
    </location>
</feature>
<dbReference type="SUPFAM" id="SSF161098">
    <property type="entry name" value="MetI-like"/>
    <property type="match status" value="2"/>
</dbReference>
<sequence length="421" mass="44683">MYRRCTTRSASRSCSARCSRKCPSCCGTWRRSCARWRRPRSCARALLTGQAMGYAPASVWWRVLWPQLLPRLALPLLAVWAYGASVVDMALVLGPTNPPMLGQLAWSWLLDADAAVNAQGAAAALLLAGVVALGALLAIGGAAALRPVLRARQLRGDRPAPRGAAWGVVPSLLGMALLYGLSIALLLFVSVASVWRFPSLWPQVLSFDAWASVADSLPVLTHTTALALASAATGVLLAVAWTESTPAPWDDRAAPLVFATMLVPGVLLVAGLYQLTLLLRLDGSMAGLWLAHSLFTTPYALVALAPAYRGFDARYEQTARALGRSRAAFLLCIKWPMLLAPLAAAFAVGFAVSVAQYLSTQFVGAGRYATVTTEALTLASGGQRTLLAAHALLQALLPALVFGAAWWLGRSQARRLGLEAA</sequence>
<keyword evidence="4 7" id="KW-0812">Transmembrane</keyword>
<feature type="domain" description="ABC transmembrane type-1" evidence="8">
    <location>
        <begin position="220"/>
        <end position="405"/>
    </location>
</feature>
<evidence type="ECO:0000256" key="7">
    <source>
        <dbReference type="SAM" id="Phobius"/>
    </source>
</evidence>
<feature type="transmembrane region" description="Helical" evidence="7">
    <location>
        <begin position="114"/>
        <end position="143"/>
    </location>
</feature>
<evidence type="ECO:0000256" key="6">
    <source>
        <dbReference type="ARBA" id="ARBA00023136"/>
    </source>
</evidence>
<evidence type="ECO:0000256" key="2">
    <source>
        <dbReference type="ARBA" id="ARBA00022448"/>
    </source>
</evidence>
<feature type="transmembrane region" description="Helical" evidence="7">
    <location>
        <begin position="217"/>
        <end position="241"/>
    </location>
</feature>
<feature type="transmembrane region" description="Helical" evidence="7">
    <location>
        <begin position="164"/>
        <end position="197"/>
    </location>
</feature>
<evidence type="ECO:0000256" key="3">
    <source>
        <dbReference type="ARBA" id="ARBA00022475"/>
    </source>
</evidence>
<dbReference type="AlphaFoldDB" id="A0A5C6U4A2"/>
<dbReference type="EMBL" id="VOPW01000001">
    <property type="protein sequence ID" value="TXC66488.1"/>
    <property type="molecule type" value="Genomic_DNA"/>
</dbReference>
<reference evidence="9 10" key="1">
    <citation type="submission" date="2019-08" db="EMBL/GenBank/DDBJ databases">
        <authorList>
            <person name="Khan S.A."/>
            <person name="Jeon C.O."/>
            <person name="Jeong S.E."/>
        </authorList>
    </citation>
    <scope>NUCLEOTIDE SEQUENCE [LARGE SCALE GENOMIC DNA]</scope>
    <source>
        <strain evidence="10">IMCC1728</strain>
    </source>
</reference>
<dbReference type="GO" id="GO:0055085">
    <property type="term" value="P:transmembrane transport"/>
    <property type="evidence" value="ECO:0007669"/>
    <property type="project" value="InterPro"/>
</dbReference>
<keyword evidence="3" id="KW-1003">Cell membrane</keyword>
<feature type="transmembrane region" description="Helical" evidence="7">
    <location>
        <begin position="387"/>
        <end position="408"/>
    </location>
</feature>
<comment type="subcellular location">
    <subcellularLocation>
        <location evidence="1">Cell membrane</location>
        <topology evidence="1">Multi-pass membrane protein</topology>
    </subcellularLocation>
</comment>
<evidence type="ECO:0000256" key="1">
    <source>
        <dbReference type="ARBA" id="ARBA00004651"/>
    </source>
</evidence>
<dbReference type="PANTHER" id="PTHR30183:SF6">
    <property type="entry name" value="INNER MEMBRANE ABC TRANSPORTER PERMEASE PROTEIN YNJC"/>
    <property type="match status" value="1"/>
</dbReference>
<keyword evidence="2" id="KW-0813">Transport</keyword>
<proteinExistence type="predicted"/>
<protein>
    <submittedName>
        <fullName evidence="9">ABC transporter permease</fullName>
    </submittedName>
</protein>
<name>A0A5C6U4A2_9BURK</name>
<evidence type="ECO:0000313" key="9">
    <source>
        <dbReference type="EMBL" id="TXC66488.1"/>
    </source>
</evidence>
<dbReference type="InterPro" id="IPR035906">
    <property type="entry name" value="MetI-like_sf"/>
</dbReference>
<dbReference type="PANTHER" id="PTHR30183">
    <property type="entry name" value="MOLYBDENUM TRANSPORT SYSTEM PERMEASE PROTEIN MODB"/>
    <property type="match status" value="1"/>
</dbReference>
<dbReference type="PROSITE" id="PS50928">
    <property type="entry name" value="ABC_TM1"/>
    <property type="match status" value="1"/>
</dbReference>
<comment type="caution">
    <text evidence="9">The sequence shown here is derived from an EMBL/GenBank/DDBJ whole genome shotgun (WGS) entry which is preliminary data.</text>
</comment>